<organism evidence="3 4">
    <name type="scientific">Kribbella caucasensis</name>
    <dbReference type="NCBI Taxonomy" id="2512215"/>
    <lineage>
        <taxon>Bacteria</taxon>
        <taxon>Bacillati</taxon>
        <taxon>Actinomycetota</taxon>
        <taxon>Actinomycetes</taxon>
        <taxon>Propionibacteriales</taxon>
        <taxon>Kribbellaceae</taxon>
        <taxon>Kribbella</taxon>
    </lineage>
</organism>
<evidence type="ECO:0000313" key="3">
    <source>
        <dbReference type="EMBL" id="TDO29999.1"/>
    </source>
</evidence>
<dbReference type="Proteomes" id="UP000295388">
    <property type="component" value="Unassembled WGS sequence"/>
</dbReference>
<evidence type="ECO:0000256" key="2">
    <source>
        <dbReference type="SAM" id="Phobius"/>
    </source>
</evidence>
<feature type="transmembrane region" description="Helical" evidence="2">
    <location>
        <begin position="131"/>
        <end position="153"/>
    </location>
</feature>
<feature type="transmembrane region" description="Helical" evidence="2">
    <location>
        <begin position="52"/>
        <end position="71"/>
    </location>
</feature>
<dbReference type="AlphaFoldDB" id="A0A4R6J3S3"/>
<keyword evidence="2" id="KW-1133">Transmembrane helix</keyword>
<dbReference type="EMBL" id="SNWQ01000042">
    <property type="protein sequence ID" value="TDO29999.1"/>
    <property type="molecule type" value="Genomic_DNA"/>
</dbReference>
<keyword evidence="2" id="KW-0472">Membrane</keyword>
<comment type="caution">
    <text evidence="3">The sequence shown here is derived from an EMBL/GenBank/DDBJ whole genome shotgun (WGS) entry which is preliminary data.</text>
</comment>
<protein>
    <recommendedName>
        <fullName evidence="5">DUF4386 family protein</fullName>
    </recommendedName>
</protein>
<gene>
    <name evidence="3" type="ORF">EV643_1428</name>
</gene>
<feature type="region of interest" description="Disordered" evidence="1">
    <location>
        <begin position="214"/>
        <end position="235"/>
    </location>
</feature>
<keyword evidence="4" id="KW-1185">Reference proteome</keyword>
<feature type="transmembrane region" description="Helical" evidence="2">
    <location>
        <begin position="91"/>
        <end position="119"/>
    </location>
</feature>
<feature type="transmembrane region" description="Helical" evidence="2">
    <location>
        <begin position="12"/>
        <end position="32"/>
    </location>
</feature>
<sequence>MDVSSRRTTGIAGIVFVALAVAIVILGGDADFSRDDAALEDFFVRDTRQAQAFTAVVLLPLAAAALLWFVAGIRSLLRAGDDGGGMLSSAAALGGGVFAATFLVGMTTSNAVSAAMAFTDAYQFDAGTARLTLILGIILTTASLAGAAVLVVATSLAGRRSGLLPTWFSRSGYVVAVLALFSVLLFAWPIALVGLWMLTLSIMLLRGPKTIPAEPPVQRADESPTRRGTGPEVSG</sequence>
<keyword evidence="2" id="KW-0812">Transmembrane</keyword>
<evidence type="ECO:0000256" key="1">
    <source>
        <dbReference type="SAM" id="MobiDB-lite"/>
    </source>
</evidence>
<name>A0A4R6J3S3_9ACTN</name>
<proteinExistence type="predicted"/>
<accession>A0A4R6J3S3</accession>
<dbReference type="RefSeq" id="WP_133805768.1">
    <property type="nucleotide sequence ID" value="NZ_SNWQ01000042.1"/>
</dbReference>
<reference evidence="3 4" key="1">
    <citation type="submission" date="2019-03" db="EMBL/GenBank/DDBJ databases">
        <title>Genomic Encyclopedia of Type Strains, Phase III (KMG-III): the genomes of soil and plant-associated and newly described type strains.</title>
        <authorList>
            <person name="Whitman W."/>
        </authorList>
    </citation>
    <scope>NUCLEOTIDE SEQUENCE [LARGE SCALE GENOMIC DNA]</scope>
    <source>
        <strain evidence="3 4">VKM Ac-2527</strain>
    </source>
</reference>
<evidence type="ECO:0000313" key="4">
    <source>
        <dbReference type="Proteomes" id="UP000295388"/>
    </source>
</evidence>
<evidence type="ECO:0008006" key="5">
    <source>
        <dbReference type="Google" id="ProtNLM"/>
    </source>
</evidence>
<feature type="transmembrane region" description="Helical" evidence="2">
    <location>
        <begin position="173"/>
        <end position="198"/>
    </location>
</feature>